<keyword evidence="7" id="KW-1185">Reference proteome</keyword>
<evidence type="ECO:0000256" key="4">
    <source>
        <dbReference type="ARBA" id="ARBA00023315"/>
    </source>
</evidence>
<comment type="catalytic activity">
    <reaction evidence="5">
        <text>L-serine + acetyl-CoA = O-acetyl-L-serine + CoA</text>
        <dbReference type="Rhea" id="RHEA:24560"/>
        <dbReference type="ChEBI" id="CHEBI:33384"/>
        <dbReference type="ChEBI" id="CHEBI:57287"/>
        <dbReference type="ChEBI" id="CHEBI:57288"/>
        <dbReference type="ChEBI" id="CHEBI:58340"/>
        <dbReference type="EC" id="2.3.1.30"/>
    </reaction>
</comment>
<dbReference type="SUPFAM" id="SSF51161">
    <property type="entry name" value="Trimeric LpxA-like enzymes"/>
    <property type="match status" value="1"/>
</dbReference>
<keyword evidence="2 5" id="KW-0808">Transferase</keyword>
<dbReference type="Gene3D" id="2.160.10.10">
    <property type="entry name" value="Hexapeptide repeat proteins"/>
    <property type="match status" value="1"/>
</dbReference>
<protein>
    <recommendedName>
        <fullName evidence="5">Serine acetyltransferase</fullName>
        <ecNumber evidence="5">2.3.1.30</ecNumber>
    </recommendedName>
</protein>
<evidence type="ECO:0000313" key="7">
    <source>
        <dbReference type="Proteomes" id="UP000583266"/>
    </source>
</evidence>
<dbReference type="GO" id="GO:0009001">
    <property type="term" value="F:serine O-acetyltransferase activity"/>
    <property type="evidence" value="ECO:0007669"/>
    <property type="project" value="UniProtKB-EC"/>
</dbReference>
<dbReference type="Pfam" id="PF00132">
    <property type="entry name" value="Hexapep"/>
    <property type="match status" value="1"/>
</dbReference>
<dbReference type="InterPro" id="IPR001451">
    <property type="entry name" value="Hexapep"/>
</dbReference>
<name>A0A848GT29_9BACT</name>
<dbReference type="GO" id="GO:0005737">
    <property type="term" value="C:cytoplasm"/>
    <property type="evidence" value="ECO:0007669"/>
    <property type="project" value="InterPro"/>
</dbReference>
<keyword evidence="4 5" id="KW-0012">Acyltransferase</keyword>
<evidence type="ECO:0000313" key="6">
    <source>
        <dbReference type="EMBL" id="NML40499.1"/>
    </source>
</evidence>
<keyword evidence="3" id="KW-0677">Repeat</keyword>
<reference evidence="6 7" key="1">
    <citation type="submission" date="2020-04" db="EMBL/GenBank/DDBJ databases">
        <title>Chitinophaga sp. G-6-1-13 sp. nov., isolated from soil.</title>
        <authorList>
            <person name="Dahal R.H."/>
            <person name="Chaudhary D.K."/>
        </authorList>
    </citation>
    <scope>NUCLEOTIDE SEQUENCE [LARGE SCALE GENOMIC DNA]</scope>
    <source>
        <strain evidence="6 7">G-6-1-13</strain>
    </source>
</reference>
<evidence type="ECO:0000256" key="1">
    <source>
        <dbReference type="ARBA" id="ARBA00007274"/>
    </source>
</evidence>
<proteinExistence type="inferred from homology"/>
<dbReference type="EMBL" id="JABBGC010000003">
    <property type="protein sequence ID" value="NML40499.1"/>
    <property type="molecule type" value="Genomic_DNA"/>
</dbReference>
<evidence type="ECO:0000256" key="2">
    <source>
        <dbReference type="ARBA" id="ARBA00022679"/>
    </source>
</evidence>
<dbReference type="RefSeq" id="WP_169227597.1">
    <property type="nucleotide sequence ID" value="NZ_JABBGC010000003.1"/>
</dbReference>
<comment type="caution">
    <text evidence="6">The sequence shown here is derived from an EMBL/GenBank/DDBJ whole genome shotgun (WGS) entry which is preliminary data.</text>
</comment>
<dbReference type="GO" id="GO:0006535">
    <property type="term" value="P:cysteine biosynthetic process from serine"/>
    <property type="evidence" value="ECO:0007669"/>
    <property type="project" value="InterPro"/>
</dbReference>
<dbReference type="AlphaFoldDB" id="A0A848GT29"/>
<dbReference type="InterPro" id="IPR011004">
    <property type="entry name" value="Trimer_LpxA-like_sf"/>
</dbReference>
<dbReference type="PIRSF" id="PIRSF000441">
    <property type="entry name" value="CysE"/>
    <property type="match status" value="1"/>
</dbReference>
<sequence>MNTRQLIRSDLFRYHGKTGTLQFLKALLLIEGFRYMFFFRLYKSAVQPFRLLLRLILRRYSYKYGFQIPPTASIGYGLYIGHFGTIVVNGNATLGNNVNLSPGVVIGQASRGKLKGVPVVGNRVWIGSNAVIVGKITIGDDVLIAPGAYVNRDVPANSLVMGNPGVVYEGKNVEGYILNEWGV</sequence>
<organism evidence="6 7">
    <name type="scientific">Chitinophaga fulva</name>
    <dbReference type="NCBI Taxonomy" id="2728842"/>
    <lineage>
        <taxon>Bacteria</taxon>
        <taxon>Pseudomonadati</taxon>
        <taxon>Bacteroidota</taxon>
        <taxon>Chitinophagia</taxon>
        <taxon>Chitinophagales</taxon>
        <taxon>Chitinophagaceae</taxon>
        <taxon>Chitinophaga</taxon>
    </lineage>
</organism>
<evidence type="ECO:0000256" key="5">
    <source>
        <dbReference type="PIRNR" id="PIRNR000441"/>
    </source>
</evidence>
<comment type="similarity">
    <text evidence="1 5">Belongs to the transferase hexapeptide repeat family.</text>
</comment>
<dbReference type="InterPro" id="IPR045304">
    <property type="entry name" value="LbH_SAT"/>
</dbReference>
<dbReference type="PANTHER" id="PTHR42811">
    <property type="entry name" value="SERINE ACETYLTRANSFERASE"/>
    <property type="match status" value="1"/>
</dbReference>
<dbReference type="PROSITE" id="PS00101">
    <property type="entry name" value="HEXAPEP_TRANSFERASES"/>
    <property type="match status" value="1"/>
</dbReference>
<dbReference type="CDD" id="cd03354">
    <property type="entry name" value="LbH_SAT"/>
    <property type="match status" value="1"/>
</dbReference>
<accession>A0A848GT29</accession>
<gene>
    <name evidence="6" type="ORF">HHL17_25105</name>
</gene>
<evidence type="ECO:0000256" key="3">
    <source>
        <dbReference type="ARBA" id="ARBA00022737"/>
    </source>
</evidence>
<dbReference type="EC" id="2.3.1.30" evidence="5"/>
<dbReference type="InterPro" id="IPR005881">
    <property type="entry name" value="Ser_O-AcTrfase"/>
</dbReference>
<dbReference type="InterPro" id="IPR018357">
    <property type="entry name" value="Hexapep_transf_CS"/>
</dbReference>
<dbReference type="Proteomes" id="UP000583266">
    <property type="component" value="Unassembled WGS sequence"/>
</dbReference>